<evidence type="ECO:0000256" key="9">
    <source>
        <dbReference type="ARBA" id="ARBA00035120"/>
    </source>
</evidence>
<evidence type="ECO:0000313" key="13">
    <source>
        <dbReference type="Proteomes" id="UP000324233"/>
    </source>
</evidence>
<dbReference type="GO" id="GO:0005886">
    <property type="term" value="C:plasma membrane"/>
    <property type="evidence" value="ECO:0007669"/>
    <property type="project" value="UniProtKB-SubCell"/>
</dbReference>
<comment type="activity regulation">
    <text evidence="11">Na(+) is not transported, but it plays an essential structural role and its presence is essential for fluoride channel function.</text>
</comment>
<sequence>MEFLVRVSVLSLGGILGVNARYWLGVLISRWAASHWATMAINVSGSFAIGFLSMALARWLPHPHARLAILTGFLGGYTTFSTFAFESVTLWERGEPATAMANVAGSVVLGVLAAFLGIVLARDVLIAAAGSPTAGMSPAKVTIPTEELRLAMQTEGSPDLELPPDILANGMGVDAAEEAEGRRA</sequence>
<proteinExistence type="inferred from homology"/>
<dbReference type="InterPro" id="IPR003691">
    <property type="entry name" value="FluC"/>
</dbReference>
<dbReference type="Proteomes" id="UP000324233">
    <property type="component" value="Chromosome"/>
</dbReference>
<comment type="catalytic activity">
    <reaction evidence="10">
        <text>fluoride(in) = fluoride(out)</text>
        <dbReference type="Rhea" id="RHEA:76159"/>
        <dbReference type="ChEBI" id="CHEBI:17051"/>
    </reaction>
    <physiologicalReaction direction="left-to-right" evidence="10">
        <dbReference type="Rhea" id="RHEA:76160"/>
    </physiologicalReaction>
</comment>
<dbReference type="NCBIfam" id="TIGR00494">
    <property type="entry name" value="crcB"/>
    <property type="match status" value="1"/>
</dbReference>
<dbReference type="EMBL" id="CP042997">
    <property type="protein sequence ID" value="QEH34539.1"/>
    <property type="molecule type" value="Genomic_DNA"/>
</dbReference>
<dbReference type="GO" id="GO:0046872">
    <property type="term" value="F:metal ion binding"/>
    <property type="evidence" value="ECO:0007669"/>
    <property type="project" value="UniProtKB-KW"/>
</dbReference>
<dbReference type="GO" id="GO:0140114">
    <property type="term" value="P:cellular detoxification of fluoride"/>
    <property type="evidence" value="ECO:0007669"/>
    <property type="project" value="UniProtKB-UniRule"/>
</dbReference>
<feature type="transmembrane region" description="Helical" evidence="11">
    <location>
        <begin position="7"/>
        <end position="24"/>
    </location>
</feature>
<comment type="function">
    <text evidence="11">Fluoride-specific ion channel. Important for reducing fluoride concentration in the cell, thus reducing its toxicity.</text>
</comment>
<keyword evidence="3" id="KW-0997">Cell inner membrane</keyword>
<feature type="binding site" evidence="11">
    <location>
        <position position="78"/>
    </location>
    <ligand>
        <name>Na(+)</name>
        <dbReference type="ChEBI" id="CHEBI:29101"/>
        <note>structural</note>
    </ligand>
</feature>
<evidence type="ECO:0000256" key="5">
    <source>
        <dbReference type="ARBA" id="ARBA00022989"/>
    </source>
</evidence>
<evidence type="ECO:0000256" key="11">
    <source>
        <dbReference type="HAMAP-Rule" id="MF_00454"/>
    </source>
</evidence>
<keyword evidence="2 11" id="KW-1003">Cell membrane</keyword>
<evidence type="ECO:0000256" key="7">
    <source>
        <dbReference type="ARBA" id="ARBA00023136"/>
    </source>
</evidence>
<feature type="transmembrane region" description="Helical" evidence="11">
    <location>
        <begin position="36"/>
        <end position="60"/>
    </location>
</feature>
<organism evidence="12 13">
    <name type="scientific">Aquisphaera giovannonii</name>
    <dbReference type="NCBI Taxonomy" id="406548"/>
    <lineage>
        <taxon>Bacteria</taxon>
        <taxon>Pseudomonadati</taxon>
        <taxon>Planctomycetota</taxon>
        <taxon>Planctomycetia</taxon>
        <taxon>Isosphaerales</taxon>
        <taxon>Isosphaeraceae</taxon>
        <taxon>Aquisphaera</taxon>
    </lineage>
</organism>
<protein>
    <recommendedName>
        <fullName evidence="11">Fluoride-specific ion channel FluC</fullName>
    </recommendedName>
</protein>
<dbReference type="Pfam" id="PF02537">
    <property type="entry name" value="CRCB"/>
    <property type="match status" value="1"/>
</dbReference>
<keyword evidence="5 11" id="KW-1133">Transmembrane helix</keyword>
<evidence type="ECO:0000313" key="12">
    <source>
        <dbReference type="EMBL" id="QEH34539.1"/>
    </source>
</evidence>
<keyword evidence="11" id="KW-0813">Transport</keyword>
<keyword evidence="13" id="KW-1185">Reference proteome</keyword>
<evidence type="ECO:0000256" key="8">
    <source>
        <dbReference type="ARBA" id="ARBA00023303"/>
    </source>
</evidence>
<dbReference type="AlphaFoldDB" id="A0A5B9W2L7"/>
<gene>
    <name evidence="11" type="primary">fluC</name>
    <name evidence="11" type="synonym">crcB</name>
    <name evidence="12" type="ORF">OJF2_30790</name>
</gene>
<feature type="transmembrane region" description="Helical" evidence="11">
    <location>
        <begin position="67"/>
        <end position="85"/>
    </location>
</feature>
<feature type="transmembrane region" description="Helical" evidence="11">
    <location>
        <begin position="97"/>
        <end position="121"/>
    </location>
</feature>
<keyword evidence="4 11" id="KW-0812">Transmembrane</keyword>
<keyword evidence="6 11" id="KW-0406">Ion transport</keyword>
<comment type="similarity">
    <text evidence="9 11">Belongs to the fluoride channel Fluc/FEX (TC 1.A.43) family.</text>
</comment>
<evidence type="ECO:0000256" key="1">
    <source>
        <dbReference type="ARBA" id="ARBA00004651"/>
    </source>
</evidence>
<evidence type="ECO:0000256" key="4">
    <source>
        <dbReference type="ARBA" id="ARBA00022692"/>
    </source>
</evidence>
<dbReference type="HAMAP" id="MF_00454">
    <property type="entry name" value="FluC"/>
    <property type="match status" value="1"/>
</dbReference>
<reference evidence="12 13" key="1">
    <citation type="submission" date="2019-08" db="EMBL/GenBank/DDBJ databases">
        <title>Deep-cultivation of Planctomycetes and their phenomic and genomic characterization uncovers novel biology.</title>
        <authorList>
            <person name="Wiegand S."/>
            <person name="Jogler M."/>
            <person name="Boedeker C."/>
            <person name="Pinto D."/>
            <person name="Vollmers J."/>
            <person name="Rivas-Marin E."/>
            <person name="Kohn T."/>
            <person name="Peeters S.H."/>
            <person name="Heuer A."/>
            <person name="Rast P."/>
            <person name="Oberbeckmann S."/>
            <person name="Bunk B."/>
            <person name="Jeske O."/>
            <person name="Meyerdierks A."/>
            <person name="Storesund J.E."/>
            <person name="Kallscheuer N."/>
            <person name="Luecker S."/>
            <person name="Lage O.M."/>
            <person name="Pohl T."/>
            <person name="Merkel B.J."/>
            <person name="Hornburger P."/>
            <person name="Mueller R.-W."/>
            <person name="Bruemmer F."/>
            <person name="Labrenz M."/>
            <person name="Spormann A.M."/>
            <person name="Op den Camp H."/>
            <person name="Overmann J."/>
            <person name="Amann R."/>
            <person name="Jetten M.S.M."/>
            <person name="Mascher T."/>
            <person name="Medema M.H."/>
            <person name="Devos D.P."/>
            <person name="Kaster A.-K."/>
            <person name="Ovreas L."/>
            <person name="Rohde M."/>
            <person name="Galperin M.Y."/>
            <person name="Jogler C."/>
        </authorList>
    </citation>
    <scope>NUCLEOTIDE SEQUENCE [LARGE SCALE GENOMIC DNA]</scope>
    <source>
        <strain evidence="12 13">OJF2</strain>
    </source>
</reference>
<dbReference type="PANTHER" id="PTHR28259">
    <property type="entry name" value="FLUORIDE EXPORT PROTEIN 1-RELATED"/>
    <property type="match status" value="1"/>
</dbReference>
<dbReference type="GO" id="GO:0062054">
    <property type="term" value="F:fluoride channel activity"/>
    <property type="evidence" value="ECO:0007669"/>
    <property type="project" value="UniProtKB-UniRule"/>
</dbReference>
<comment type="subcellular location">
    <subcellularLocation>
        <location evidence="1 11">Cell membrane</location>
        <topology evidence="1 11">Multi-pass membrane protein</topology>
    </subcellularLocation>
</comment>
<evidence type="ECO:0000256" key="3">
    <source>
        <dbReference type="ARBA" id="ARBA00022519"/>
    </source>
</evidence>
<accession>A0A5B9W2L7</accession>
<feature type="binding site" evidence="11">
    <location>
        <position position="75"/>
    </location>
    <ligand>
        <name>Na(+)</name>
        <dbReference type="ChEBI" id="CHEBI:29101"/>
        <note>structural</note>
    </ligand>
</feature>
<keyword evidence="11" id="KW-0479">Metal-binding</keyword>
<keyword evidence="7 11" id="KW-0472">Membrane</keyword>
<dbReference type="RefSeq" id="WP_246196562.1">
    <property type="nucleotide sequence ID" value="NZ_CP042997.1"/>
</dbReference>
<name>A0A5B9W2L7_9BACT</name>
<keyword evidence="11" id="KW-0915">Sodium</keyword>
<dbReference type="PANTHER" id="PTHR28259:SF1">
    <property type="entry name" value="FLUORIDE EXPORT PROTEIN 1-RELATED"/>
    <property type="match status" value="1"/>
</dbReference>
<evidence type="ECO:0000256" key="10">
    <source>
        <dbReference type="ARBA" id="ARBA00035585"/>
    </source>
</evidence>
<keyword evidence="8 11" id="KW-0407">Ion channel</keyword>
<evidence type="ECO:0000256" key="6">
    <source>
        <dbReference type="ARBA" id="ARBA00023065"/>
    </source>
</evidence>
<evidence type="ECO:0000256" key="2">
    <source>
        <dbReference type="ARBA" id="ARBA00022475"/>
    </source>
</evidence>
<dbReference type="KEGG" id="agv:OJF2_30790"/>